<reference evidence="1 2" key="1">
    <citation type="submission" date="2023-02" db="EMBL/GenBank/DDBJ databases">
        <title>LHISI_Scaffold_Assembly.</title>
        <authorList>
            <person name="Stuart O.P."/>
            <person name="Cleave R."/>
            <person name="Magrath M.J.L."/>
            <person name="Mikheyev A.S."/>
        </authorList>
    </citation>
    <scope>NUCLEOTIDE SEQUENCE [LARGE SCALE GENOMIC DNA]</scope>
    <source>
        <strain evidence="1">Daus_M_001</strain>
        <tissue evidence="1">Leg muscle</tissue>
    </source>
</reference>
<dbReference type="EMBL" id="JARBHB010000001">
    <property type="protein sequence ID" value="KAJ8898211.1"/>
    <property type="molecule type" value="Genomic_DNA"/>
</dbReference>
<evidence type="ECO:0000313" key="1">
    <source>
        <dbReference type="EMBL" id="KAJ8898211.1"/>
    </source>
</evidence>
<comment type="caution">
    <text evidence="1">The sequence shown here is derived from an EMBL/GenBank/DDBJ whole genome shotgun (WGS) entry which is preliminary data.</text>
</comment>
<dbReference type="Proteomes" id="UP001159363">
    <property type="component" value="Chromosome 1"/>
</dbReference>
<gene>
    <name evidence="1" type="ORF">PR048_003571</name>
</gene>
<protein>
    <recommendedName>
        <fullName evidence="3">Retrotransposon gag domain-containing protein</fullName>
    </recommendedName>
</protein>
<accession>A0ABQ9INI4</accession>
<proteinExistence type="predicted"/>
<dbReference type="PANTHER" id="PTHR33198">
    <property type="entry name" value="ANK_REP_REGION DOMAIN-CONTAINING PROTEIN-RELATED"/>
    <property type="match status" value="1"/>
</dbReference>
<organism evidence="1 2">
    <name type="scientific">Dryococelus australis</name>
    <dbReference type="NCBI Taxonomy" id="614101"/>
    <lineage>
        <taxon>Eukaryota</taxon>
        <taxon>Metazoa</taxon>
        <taxon>Ecdysozoa</taxon>
        <taxon>Arthropoda</taxon>
        <taxon>Hexapoda</taxon>
        <taxon>Insecta</taxon>
        <taxon>Pterygota</taxon>
        <taxon>Neoptera</taxon>
        <taxon>Polyneoptera</taxon>
        <taxon>Phasmatodea</taxon>
        <taxon>Verophasmatodea</taxon>
        <taxon>Anareolatae</taxon>
        <taxon>Phasmatidae</taxon>
        <taxon>Eurycanthinae</taxon>
        <taxon>Dryococelus</taxon>
    </lineage>
</organism>
<name>A0ABQ9INI4_9NEOP</name>
<evidence type="ECO:0000313" key="2">
    <source>
        <dbReference type="Proteomes" id="UP001159363"/>
    </source>
</evidence>
<evidence type="ECO:0008006" key="3">
    <source>
        <dbReference type="Google" id="ProtNLM"/>
    </source>
</evidence>
<sequence>MVSTVNLPAPLTFKDNVEAHCKTFKQNLEIYMIASGNNAKTDTVKIALLLNIVGQDKDRQKYAKVIQAFEEHTTPKKNEVYERYVFDQRNQVEGEPIDQYIIDLKKLAKTCEFDDLEDFLIWDRIVHITKGKLTVTGGLDITSNISLPDITKKQTTRNTNATRESNRTSKFRRKNHNGRFSVSRLLKPIKKEVTLSEFVNKNPEMFEGLRKFPGTYTIQIRKGCNWLMKFRKEKSNRKGRKSKSEHCINRLVTAEKPNSELRFCLDP</sequence>
<keyword evidence="2" id="KW-1185">Reference proteome</keyword>